<dbReference type="Gene3D" id="3.40.50.300">
    <property type="entry name" value="P-loop containing nucleotide triphosphate hydrolases"/>
    <property type="match status" value="1"/>
</dbReference>
<comment type="caution">
    <text evidence="3">The sequence shown here is derived from an EMBL/GenBank/DDBJ whole genome shotgun (WGS) entry which is preliminary data.</text>
</comment>
<gene>
    <name evidence="3" type="ORF">WG66_2228</name>
</gene>
<reference evidence="3 4" key="1">
    <citation type="submission" date="2015-12" db="EMBL/GenBank/DDBJ databases">
        <title>Draft genome sequence of Moniliophthora roreri, the causal agent of frosty pod rot of cacao.</title>
        <authorList>
            <person name="Aime M.C."/>
            <person name="Diaz-Valderrama J.R."/>
            <person name="Kijpornyongpan T."/>
            <person name="Phillips-Mora W."/>
        </authorList>
    </citation>
    <scope>NUCLEOTIDE SEQUENCE [LARGE SCALE GENOMIC DNA]</scope>
    <source>
        <strain evidence="3 4">MCA 2952</strain>
    </source>
</reference>
<protein>
    <recommendedName>
        <fullName evidence="2">NACHT domain-containing protein</fullName>
    </recommendedName>
</protein>
<dbReference type="Pfam" id="PF24883">
    <property type="entry name" value="NPHP3_N"/>
    <property type="match status" value="1"/>
</dbReference>
<dbReference type="InterPro" id="IPR056884">
    <property type="entry name" value="NPHP3-like_N"/>
</dbReference>
<dbReference type="PANTHER" id="PTHR10039:SF14">
    <property type="entry name" value="NACHT DOMAIN-CONTAINING PROTEIN"/>
    <property type="match status" value="1"/>
</dbReference>
<evidence type="ECO:0000256" key="1">
    <source>
        <dbReference type="ARBA" id="ARBA00022737"/>
    </source>
</evidence>
<dbReference type="SUPFAM" id="SSF52540">
    <property type="entry name" value="P-loop containing nucleoside triphosphate hydrolases"/>
    <property type="match status" value="1"/>
</dbReference>
<sequence>MIKNSHGFRIYGGQLNNAGRDINYINVDPLRDLWDAIKDVGATHNSEMRYPPPKCHPGTRQEVLKMIHRWVYSPAWSDRIFWLYGPAGAGKSAIAQTIAELCQKEGSLVSTFFFSRGDPKRNNARSLVLTITHALTTSIPELRPLIEQALRSNPTILQATLEKQFQKLIVEPWRAVDLGKLHDCPWLIIIDGLDECNGHQEQQHILFILATILPENILLRVLICSRPEPPIREAFNIDNFRPYLHRVTLDDTFSPGRDISTFLIKEFQQIHAKPAFHHIPFPVPWPAPGVVDKLVQKASGQFIYAATVVKFIDNAYCNPCTQLEIILHPRPQLDPDPESTSPFYDLDILYHQILSSCPQRSKLQNVIWAVVLLLNISDLRPAPEEIEALLMLHDGEVISTLQGMHSILEIGQPDEWIHILHASFSDFLCDPGQSGYFFLGDKPAQNSFLATHLLHVIDHYSQIDENSLSDAQSSVLSYAWLCWGYHCSQSNLNASVLETLQKVNFTRKLRRYIANYFQNGEDQGNVWKFFDASRQLWEYLKVCAL</sequence>
<evidence type="ECO:0000313" key="4">
    <source>
        <dbReference type="Proteomes" id="UP000054988"/>
    </source>
</evidence>
<proteinExistence type="predicted"/>
<accession>A0A0W0G9K0</accession>
<dbReference type="PROSITE" id="PS50837">
    <property type="entry name" value="NACHT"/>
    <property type="match status" value="1"/>
</dbReference>
<feature type="domain" description="NACHT" evidence="2">
    <location>
        <begin position="79"/>
        <end position="227"/>
    </location>
</feature>
<evidence type="ECO:0000259" key="2">
    <source>
        <dbReference type="PROSITE" id="PS50837"/>
    </source>
</evidence>
<dbReference type="PANTHER" id="PTHR10039">
    <property type="entry name" value="AMELOGENIN"/>
    <property type="match status" value="1"/>
</dbReference>
<organism evidence="3 4">
    <name type="scientific">Moniliophthora roreri</name>
    <name type="common">Frosty pod rot fungus</name>
    <name type="synonym">Monilia roreri</name>
    <dbReference type="NCBI Taxonomy" id="221103"/>
    <lineage>
        <taxon>Eukaryota</taxon>
        <taxon>Fungi</taxon>
        <taxon>Dikarya</taxon>
        <taxon>Basidiomycota</taxon>
        <taxon>Agaricomycotina</taxon>
        <taxon>Agaricomycetes</taxon>
        <taxon>Agaricomycetidae</taxon>
        <taxon>Agaricales</taxon>
        <taxon>Marasmiineae</taxon>
        <taxon>Marasmiaceae</taxon>
        <taxon>Moniliophthora</taxon>
    </lineage>
</organism>
<dbReference type="AlphaFoldDB" id="A0A0W0G9K0"/>
<dbReference type="InterPro" id="IPR007111">
    <property type="entry name" value="NACHT_NTPase"/>
</dbReference>
<keyword evidence="1" id="KW-0677">Repeat</keyword>
<dbReference type="InterPro" id="IPR027417">
    <property type="entry name" value="P-loop_NTPase"/>
</dbReference>
<dbReference type="Proteomes" id="UP000054988">
    <property type="component" value="Unassembled WGS sequence"/>
</dbReference>
<evidence type="ECO:0000313" key="3">
    <source>
        <dbReference type="EMBL" id="KTB45212.1"/>
    </source>
</evidence>
<name>A0A0W0G9K0_MONRR</name>
<dbReference type="EMBL" id="LATX01000742">
    <property type="protein sequence ID" value="KTB45212.1"/>
    <property type="molecule type" value="Genomic_DNA"/>
</dbReference>